<dbReference type="Gene3D" id="3.40.630.30">
    <property type="match status" value="1"/>
</dbReference>
<dbReference type="Pfam" id="PF00583">
    <property type="entry name" value="Acetyltransf_1"/>
    <property type="match status" value="1"/>
</dbReference>
<keyword evidence="1" id="KW-0808">Transferase</keyword>
<comment type="caution">
    <text evidence="4">The sequence shown here is derived from an EMBL/GenBank/DDBJ whole genome shotgun (WGS) entry which is preliminary data.</text>
</comment>
<accession>A0ABV1MX00</accession>
<dbReference type="InterPro" id="IPR050832">
    <property type="entry name" value="Bact_Acetyltransf"/>
</dbReference>
<dbReference type="PROSITE" id="PS51186">
    <property type="entry name" value="GNAT"/>
    <property type="match status" value="1"/>
</dbReference>
<feature type="domain" description="N-acetyltransferase" evidence="3">
    <location>
        <begin position="3"/>
        <end position="157"/>
    </location>
</feature>
<dbReference type="InterPro" id="IPR016181">
    <property type="entry name" value="Acyl_CoA_acyltransferase"/>
</dbReference>
<protein>
    <submittedName>
        <fullName evidence="4">GNAT family N-acetyltransferase</fullName>
    </submittedName>
</protein>
<dbReference type="Proteomes" id="UP001478862">
    <property type="component" value="Unassembled WGS sequence"/>
</dbReference>
<evidence type="ECO:0000259" key="3">
    <source>
        <dbReference type="PROSITE" id="PS51186"/>
    </source>
</evidence>
<dbReference type="InterPro" id="IPR000182">
    <property type="entry name" value="GNAT_dom"/>
</dbReference>
<dbReference type="EMBL" id="JBEGDG010000020">
    <property type="protein sequence ID" value="MEQ6357032.1"/>
    <property type="molecule type" value="Genomic_DNA"/>
</dbReference>
<evidence type="ECO:0000256" key="1">
    <source>
        <dbReference type="ARBA" id="ARBA00022679"/>
    </source>
</evidence>
<dbReference type="CDD" id="cd04301">
    <property type="entry name" value="NAT_SF"/>
    <property type="match status" value="1"/>
</dbReference>
<evidence type="ECO:0000256" key="2">
    <source>
        <dbReference type="ARBA" id="ARBA00023315"/>
    </source>
</evidence>
<proteinExistence type="predicted"/>
<keyword evidence="5" id="KW-1185">Reference proteome</keyword>
<keyword evidence="2" id="KW-0012">Acyltransferase</keyword>
<sequence length="162" mass="18280">MSSIIRHMQKNDIISVQEIAKKSWHQTYEGIIPHEVQNRFLQAAYSRDRLQDRLEKSLFLVAIIGETIVGFANFSNVVNGEAELFSIYLLPETQGKGIGTALLDEGIKMLPNLTSLLVCVEKENTIGMNFYEAKGFKKTEEFDELFDGHLLKTVKLSLSLTA</sequence>
<gene>
    <name evidence="4" type="ORF">ABNX05_20595</name>
</gene>
<evidence type="ECO:0000313" key="5">
    <source>
        <dbReference type="Proteomes" id="UP001478862"/>
    </source>
</evidence>
<dbReference type="PANTHER" id="PTHR43877">
    <property type="entry name" value="AMINOALKYLPHOSPHONATE N-ACETYLTRANSFERASE-RELATED-RELATED"/>
    <property type="match status" value="1"/>
</dbReference>
<evidence type="ECO:0000313" key="4">
    <source>
        <dbReference type="EMBL" id="MEQ6357032.1"/>
    </source>
</evidence>
<reference evidence="4 5" key="1">
    <citation type="submission" date="2024-06" db="EMBL/GenBank/DDBJ databases">
        <title>Lysinibacillus zambalefons sp. nov., a Novel Firmicute Isolated from the Poon Bato Zambales Hyperalkaline Spring.</title>
        <authorList>
            <person name="Aja J.A."/>
            <person name="Lazaro J.E.H."/>
            <person name="Llorin L.D."/>
            <person name="Lim K.R."/>
            <person name="Teodosio J."/>
            <person name="Dalisay D.S."/>
        </authorList>
    </citation>
    <scope>NUCLEOTIDE SEQUENCE [LARGE SCALE GENOMIC DNA]</scope>
    <source>
        <strain evidence="4 5">M3</strain>
    </source>
</reference>
<dbReference type="SUPFAM" id="SSF55729">
    <property type="entry name" value="Acyl-CoA N-acyltransferases (Nat)"/>
    <property type="match status" value="1"/>
</dbReference>
<name>A0ABV1MX00_9BACI</name>
<organism evidence="4 5">
    <name type="scientific">Lysinibacillus zambalensis</name>
    <dbReference type="NCBI Taxonomy" id="3160866"/>
    <lineage>
        <taxon>Bacteria</taxon>
        <taxon>Bacillati</taxon>
        <taxon>Bacillota</taxon>
        <taxon>Bacilli</taxon>
        <taxon>Bacillales</taxon>
        <taxon>Bacillaceae</taxon>
        <taxon>Lysinibacillus</taxon>
    </lineage>
</organism>